<organism evidence="8 9">
    <name type="scientific">Adineta ricciae</name>
    <name type="common">Rotifer</name>
    <dbReference type="NCBI Taxonomy" id="249248"/>
    <lineage>
        <taxon>Eukaryota</taxon>
        <taxon>Metazoa</taxon>
        <taxon>Spiralia</taxon>
        <taxon>Gnathifera</taxon>
        <taxon>Rotifera</taxon>
        <taxon>Eurotatoria</taxon>
        <taxon>Bdelloidea</taxon>
        <taxon>Adinetida</taxon>
        <taxon>Adinetidae</taxon>
        <taxon>Adineta</taxon>
    </lineage>
</organism>
<evidence type="ECO:0000256" key="5">
    <source>
        <dbReference type="ARBA" id="ARBA00023239"/>
    </source>
</evidence>
<name>A0A816CFT4_ADIRI</name>
<dbReference type="EC" id="4.2.1.17" evidence="2"/>
<dbReference type="InterPro" id="IPR018376">
    <property type="entry name" value="Enoyl-CoA_hyd/isom_CS"/>
</dbReference>
<evidence type="ECO:0000256" key="4">
    <source>
        <dbReference type="ARBA" id="ARBA00023098"/>
    </source>
</evidence>
<dbReference type="InterPro" id="IPR001753">
    <property type="entry name" value="Enoyl-CoA_hydra/iso"/>
</dbReference>
<dbReference type="GO" id="GO:0004300">
    <property type="term" value="F:enoyl-CoA hydratase activity"/>
    <property type="evidence" value="ECO:0007669"/>
    <property type="project" value="UniProtKB-EC"/>
</dbReference>
<proteinExistence type="inferred from homology"/>
<dbReference type="PROSITE" id="PS00166">
    <property type="entry name" value="ENOYL_COA_HYDRATASE"/>
    <property type="match status" value="1"/>
</dbReference>
<dbReference type="CDD" id="cd06558">
    <property type="entry name" value="crotonase-like"/>
    <property type="match status" value="1"/>
</dbReference>
<reference evidence="8" key="1">
    <citation type="submission" date="2021-02" db="EMBL/GenBank/DDBJ databases">
        <authorList>
            <person name="Nowell W R."/>
        </authorList>
    </citation>
    <scope>NUCLEOTIDE SEQUENCE</scope>
</reference>
<dbReference type="Proteomes" id="UP000663828">
    <property type="component" value="Unassembled WGS sequence"/>
</dbReference>
<dbReference type="InterPro" id="IPR014748">
    <property type="entry name" value="Enoyl-CoA_hydra_C"/>
</dbReference>
<evidence type="ECO:0000256" key="2">
    <source>
        <dbReference type="ARBA" id="ARBA00012076"/>
    </source>
</evidence>
<gene>
    <name evidence="8" type="ORF">XAT740_LOCUS50395</name>
</gene>
<protein>
    <recommendedName>
        <fullName evidence="6">Probable enoyl-CoA hydratase, mitochondrial</fullName>
        <ecNumber evidence="2">4.2.1.17</ecNumber>
    </recommendedName>
</protein>
<dbReference type="PANTHER" id="PTHR11941">
    <property type="entry name" value="ENOYL-COA HYDRATASE-RELATED"/>
    <property type="match status" value="1"/>
</dbReference>
<evidence type="ECO:0000256" key="7">
    <source>
        <dbReference type="RuleBase" id="RU003707"/>
    </source>
</evidence>
<dbReference type="FunFam" id="3.90.226.10:FF:000019">
    <property type="entry name" value="Enoyl-CoA hydratase, mitochondrial"/>
    <property type="match status" value="1"/>
</dbReference>
<dbReference type="SUPFAM" id="SSF52096">
    <property type="entry name" value="ClpP/crotonase"/>
    <property type="match status" value="1"/>
</dbReference>
<dbReference type="GO" id="GO:0006635">
    <property type="term" value="P:fatty acid beta-oxidation"/>
    <property type="evidence" value="ECO:0007669"/>
    <property type="project" value="TreeGrafter"/>
</dbReference>
<dbReference type="InterPro" id="IPR029045">
    <property type="entry name" value="ClpP/crotonase-like_dom_sf"/>
</dbReference>
<dbReference type="Pfam" id="PF00378">
    <property type="entry name" value="ECH_1"/>
    <property type="match status" value="1"/>
</dbReference>
<keyword evidence="4" id="KW-0443">Lipid metabolism</keyword>
<dbReference type="Gene3D" id="1.10.12.10">
    <property type="entry name" value="Lyase 2-enoyl-coa Hydratase, Chain A, domain 2"/>
    <property type="match status" value="1"/>
</dbReference>
<evidence type="ECO:0000256" key="3">
    <source>
        <dbReference type="ARBA" id="ARBA00022832"/>
    </source>
</evidence>
<comment type="similarity">
    <text evidence="1 7">Belongs to the enoyl-CoA hydratase/isomerase family.</text>
</comment>
<dbReference type="EMBL" id="CAJNOR010007723">
    <property type="protein sequence ID" value="CAF1622200.1"/>
    <property type="molecule type" value="Genomic_DNA"/>
</dbReference>
<evidence type="ECO:0000256" key="6">
    <source>
        <dbReference type="ARBA" id="ARBA00073937"/>
    </source>
</evidence>
<sequence>VSSLSISNLLDNLIWLGLSDLFSCSTLKPFHLCGYDRQNLMIIHHSKPTVTLLTKRFLSTPMILRSVSSGFVRQNNEYVLVDIKGQKSNIALVQLNRPKAFNSLCNKLITELATTLTSLDRDRRIACIILTGSTRAFSIGADIKGMHMENMSHVIKSDFPEELSVVSRLTKPIIAAVNGFALGGGCELSMMCDIIYAGHKAEFSQPEITIGTIPGAGGTQRLARVVGKSKAMEMILTGNRINAHEAKQIGLVSDVFPAEKLVEEAIKIAEKIGNHSKIVVQLAKEAVNTAFETTLAEGIQHEKNLSRTTFGLADRKEGMKAFIEKRQPNFTDQ</sequence>
<comment type="caution">
    <text evidence="8">The sequence shown here is derived from an EMBL/GenBank/DDBJ whole genome shotgun (WGS) entry which is preliminary data.</text>
</comment>
<keyword evidence="3" id="KW-0276">Fatty acid metabolism</keyword>
<evidence type="ECO:0000256" key="1">
    <source>
        <dbReference type="ARBA" id="ARBA00005254"/>
    </source>
</evidence>
<dbReference type="Gene3D" id="3.90.226.10">
    <property type="entry name" value="2-enoyl-CoA Hydratase, Chain A, domain 1"/>
    <property type="match status" value="1"/>
</dbReference>
<dbReference type="GO" id="GO:0005739">
    <property type="term" value="C:mitochondrion"/>
    <property type="evidence" value="ECO:0007669"/>
    <property type="project" value="TreeGrafter"/>
</dbReference>
<evidence type="ECO:0000313" key="8">
    <source>
        <dbReference type="EMBL" id="CAF1622200.1"/>
    </source>
</evidence>
<dbReference type="FunFam" id="1.10.12.10:FF:000001">
    <property type="entry name" value="Probable enoyl-CoA hydratase, mitochondrial"/>
    <property type="match status" value="1"/>
</dbReference>
<accession>A0A816CFT4</accession>
<dbReference type="PANTHER" id="PTHR11941:SF54">
    <property type="entry name" value="ENOYL-COA HYDRATASE, MITOCHONDRIAL"/>
    <property type="match status" value="1"/>
</dbReference>
<dbReference type="AlphaFoldDB" id="A0A816CFT4"/>
<evidence type="ECO:0000313" key="9">
    <source>
        <dbReference type="Proteomes" id="UP000663828"/>
    </source>
</evidence>
<feature type="non-terminal residue" evidence="8">
    <location>
        <position position="1"/>
    </location>
</feature>
<keyword evidence="9" id="KW-1185">Reference proteome</keyword>
<keyword evidence="5" id="KW-0456">Lyase</keyword>